<dbReference type="SUPFAM" id="SSF56601">
    <property type="entry name" value="beta-lactamase/transpeptidase-like"/>
    <property type="match status" value="1"/>
</dbReference>
<sequence length="740" mass="82641">MLLRRLFQFGTIVLLPILLLYTLWLDFTVRDQFEGKRWELPARVYASPLELYAGKTIDADQLVNSLDQLGYQKKPGSLSRNEGSYLHQEDTVSLHSRRFHFWDGIEKSRQIRVSINRGKISRIVDLIEGDDVGVVRLDPLPIGSFYPSHGEDRILLRLEDVPDIFVRTLTTVEDRSFYDHIGVSPAGMARALFANLRAGKAVQGGSTLTQQLAKNMFLTRERTLWRKFQELLITFILESNFQKSEILEAYLNEVYFGQDQRRAIHGVGMASRFFFGHDAGQLTLAKSALLVGMLKGPSWYNPRRHPERAKQRRNMIVDLLLQQGEISENEAVMAKHSPLGVLEQAPSGESRHPAFLDLVRRQILRDYNREDLVSAGLQIFTTLNPEVQSAAEESLRERIGELKNGGKRNLQGAVVVISPDNGEVEAIVGGRDSRAAGFNRALNAVRPIGSLVKPAIYLTALEQPERYTLITPLVDRPFELGKGKNRWRPMNYDRKYHGDVQLHRALSHSYNLSTARLGVDLGVGRVAHTLKRLGVERDIPRYPSIFLGSLELSPLDVAKLYQPLAGGGVRSPLRSIRAVMNRNGAPLNRYPLHLEEVASPKAIALLQWGMQQVVRSGTARYLNKVVSPSMGLAGKTGTTDELRDSWFAGFSGDRLAVIWMGRDDNNPAGLTGSSGALRVWGKLMSRLPVTPLNLLYPEGVVKVWVDADGSSTARECPDSMEIPFIEGSEPNRAVQCGANG</sequence>
<keyword evidence="10 23" id="KW-0328">Glycosyltransferase</keyword>
<protein>
    <recommendedName>
        <fullName evidence="6 22">Penicillin-binding protein 1B</fullName>
        <shortName evidence="23">PBP-1b</shortName>
        <shortName evidence="23">PBP1b</shortName>
    </recommendedName>
    <alternativeName>
        <fullName evidence="19 23">Murein polymerase</fullName>
    </alternativeName>
</protein>
<dbReference type="UniPathway" id="UPA00219"/>
<dbReference type="SUPFAM" id="SSF53955">
    <property type="entry name" value="Lysozyme-like"/>
    <property type="match status" value="1"/>
</dbReference>
<evidence type="ECO:0000256" key="2">
    <source>
        <dbReference type="ARBA" id="ARBA00004236"/>
    </source>
</evidence>
<comment type="similarity">
    <text evidence="5 23">In the N-terminal section; belongs to the glycosyltransferase 51 family.</text>
</comment>
<evidence type="ECO:0000256" key="6">
    <source>
        <dbReference type="ARBA" id="ARBA00018637"/>
    </source>
</evidence>
<dbReference type="GO" id="GO:0071555">
    <property type="term" value="P:cell wall organization"/>
    <property type="evidence" value="ECO:0007669"/>
    <property type="project" value="UniProtKB-UniRule"/>
</dbReference>
<comment type="subcellular location">
    <subcellularLocation>
        <location evidence="2">Cell membrane</location>
    </subcellularLocation>
</comment>
<evidence type="ECO:0000256" key="24">
    <source>
        <dbReference type="PIRSR" id="PIRSR002799-1"/>
    </source>
</evidence>
<dbReference type="InterPro" id="IPR011813">
    <property type="entry name" value="PBP_1b"/>
</dbReference>
<organism evidence="29 30">
    <name type="scientific">Candidatus Thiopontia autotrophica</name>
    <dbReference type="NCBI Taxonomy" id="2841688"/>
    <lineage>
        <taxon>Bacteria</taxon>
        <taxon>Pseudomonadati</taxon>
        <taxon>Pseudomonadota</taxon>
        <taxon>Gammaproteobacteria</taxon>
        <taxon>Candidatus Thiopontia</taxon>
    </lineage>
</organism>
<dbReference type="GO" id="GO:0009002">
    <property type="term" value="F:serine-type D-Ala-D-Ala carboxypeptidase activity"/>
    <property type="evidence" value="ECO:0007669"/>
    <property type="project" value="UniProtKB-EC"/>
</dbReference>
<keyword evidence="14 23" id="KW-0573">Peptidoglycan synthesis</keyword>
<keyword evidence="8" id="KW-0121">Carboxypeptidase</keyword>
<dbReference type="InterPro" id="IPR028166">
    <property type="entry name" value="UB2H"/>
</dbReference>
<comment type="catalytic activity">
    <reaction evidence="20">
        <text>Preferential cleavage: (Ac)2-L-Lys-D-Ala-|-D-Ala. Also transpeptidation of peptidyl-alanyl moieties that are N-acyl substituents of D-alanine.</text>
        <dbReference type="EC" id="3.4.16.4"/>
    </reaction>
</comment>
<proteinExistence type="inferred from homology"/>
<evidence type="ECO:0000256" key="8">
    <source>
        <dbReference type="ARBA" id="ARBA00022645"/>
    </source>
</evidence>
<keyword evidence="16" id="KW-0046">Antibiotic resistance</keyword>
<dbReference type="GO" id="GO:0008658">
    <property type="term" value="F:penicillin binding"/>
    <property type="evidence" value="ECO:0007669"/>
    <property type="project" value="UniProtKB-UniRule"/>
</dbReference>
<evidence type="ECO:0000259" key="28">
    <source>
        <dbReference type="Pfam" id="PF14814"/>
    </source>
</evidence>
<dbReference type="InterPro" id="IPR001460">
    <property type="entry name" value="PCN-bd_Tpept"/>
</dbReference>
<keyword evidence="9" id="KW-0645">Protease</keyword>
<feature type="domain" description="Glycosyl transferase family 51" evidence="27">
    <location>
        <begin position="149"/>
        <end position="318"/>
    </location>
</feature>
<reference evidence="29 30" key="1">
    <citation type="submission" date="2020-08" db="EMBL/GenBank/DDBJ databases">
        <title>Bridging the membrane lipid divide: bacteria of the FCB group superphylum have the potential to synthesize archaeal ether lipids.</title>
        <authorList>
            <person name="Villanueva L."/>
            <person name="Von Meijenfeldt F.A.B."/>
            <person name="Westbye A.B."/>
            <person name="Yadav S."/>
            <person name="Hopmans E.C."/>
            <person name="Dutilh B.E."/>
            <person name="Sinninghe Damste J.S."/>
        </authorList>
    </citation>
    <scope>NUCLEOTIDE SEQUENCE [LARGE SCALE GENOMIC DNA]</scope>
    <source>
        <strain evidence="29">NIOZ-UU100</strain>
    </source>
</reference>
<keyword evidence="13 23" id="KW-0133">Cell shape</keyword>
<evidence type="ECO:0000256" key="16">
    <source>
        <dbReference type="ARBA" id="ARBA00023251"/>
    </source>
</evidence>
<dbReference type="Gene3D" id="3.30.2060.10">
    <property type="entry name" value="Penicillin-binding protein 1b domain"/>
    <property type="match status" value="1"/>
</dbReference>
<comment type="catalytic activity">
    <reaction evidence="21">
        <text>[GlcNAc-(1-&gt;4)-Mur2Ac(oyl-L-Ala-gamma-D-Glu-L-Lys-D-Ala-D-Ala)](n)-di-trans,octa-cis-undecaprenyl diphosphate + beta-D-GlcNAc-(1-&gt;4)-Mur2Ac(oyl-L-Ala-gamma-D-Glu-L-Lys-D-Ala-D-Ala)-di-trans,octa-cis-undecaprenyl diphosphate = [GlcNAc-(1-&gt;4)-Mur2Ac(oyl-L-Ala-gamma-D-Glu-L-Lys-D-Ala-D-Ala)](n+1)-di-trans,octa-cis-undecaprenyl diphosphate + di-trans,octa-cis-undecaprenyl diphosphate + H(+)</text>
        <dbReference type="Rhea" id="RHEA:23708"/>
        <dbReference type="Rhea" id="RHEA-COMP:9602"/>
        <dbReference type="Rhea" id="RHEA-COMP:9603"/>
        <dbReference type="ChEBI" id="CHEBI:15378"/>
        <dbReference type="ChEBI" id="CHEBI:58405"/>
        <dbReference type="ChEBI" id="CHEBI:60033"/>
        <dbReference type="ChEBI" id="CHEBI:78435"/>
        <dbReference type="EC" id="2.4.99.28"/>
    </reaction>
</comment>
<feature type="domain" description="Bifunctional transglycosylase second" evidence="28">
    <location>
        <begin position="51"/>
        <end position="137"/>
    </location>
</feature>
<dbReference type="Gene3D" id="3.40.710.10">
    <property type="entry name" value="DD-peptidase/beta-lactamase superfamily"/>
    <property type="match status" value="1"/>
</dbReference>
<dbReference type="InterPro" id="IPR036950">
    <property type="entry name" value="PBP_transglycosylase"/>
</dbReference>
<feature type="domain" description="Penicillin-binding protein transpeptidase" evidence="26">
    <location>
        <begin position="412"/>
        <end position="651"/>
    </location>
</feature>
<comment type="caution">
    <text evidence="29">The sequence shown here is derived from an EMBL/GenBank/DDBJ whole genome shotgun (WGS) entry which is preliminary data.</text>
</comment>
<dbReference type="InterPro" id="IPR012338">
    <property type="entry name" value="Beta-lactam/transpept-like"/>
</dbReference>
<keyword evidence="17" id="KW-0511">Multifunctional enzyme</keyword>
<dbReference type="GO" id="GO:0005886">
    <property type="term" value="C:plasma membrane"/>
    <property type="evidence" value="ECO:0007669"/>
    <property type="project" value="UniProtKB-SubCell"/>
</dbReference>
<dbReference type="NCBIfam" id="TIGR02071">
    <property type="entry name" value="PBP_1b"/>
    <property type="match status" value="1"/>
</dbReference>
<feature type="active site" description="Proton donor; for transglycosylase activity" evidence="24">
    <location>
        <position position="173"/>
    </location>
</feature>
<gene>
    <name evidence="29" type="primary">mrcB</name>
    <name evidence="29" type="ORF">H8D24_06875</name>
</gene>
<dbReference type="GO" id="GO:0009252">
    <property type="term" value="P:peptidoglycan biosynthetic process"/>
    <property type="evidence" value="ECO:0007669"/>
    <property type="project" value="UniProtKB-UniRule"/>
</dbReference>
<dbReference type="GO" id="GO:0006508">
    <property type="term" value="P:proteolysis"/>
    <property type="evidence" value="ECO:0007669"/>
    <property type="project" value="UniProtKB-KW"/>
</dbReference>
<evidence type="ECO:0000256" key="12">
    <source>
        <dbReference type="ARBA" id="ARBA00022801"/>
    </source>
</evidence>
<evidence type="ECO:0000256" key="15">
    <source>
        <dbReference type="ARBA" id="ARBA00023136"/>
    </source>
</evidence>
<evidence type="ECO:0000256" key="17">
    <source>
        <dbReference type="ARBA" id="ARBA00023268"/>
    </source>
</evidence>
<evidence type="ECO:0000256" key="7">
    <source>
        <dbReference type="ARBA" id="ARBA00022475"/>
    </source>
</evidence>
<evidence type="ECO:0000313" key="29">
    <source>
        <dbReference type="EMBL" id="MBC8520111.1"/>
    </source>
</evidence>
<evidence type="ECO:0000256" key="11">
    <source>
        <dbReference type="ARBA" id="ARBA00022679"/>
    </source>
</evidence>
<evidence type="ECO:0000259" key="27">
    <source>
        <dbReference type="Pfam" id="PF00912"/>
    </source>
</evidence>
<keyword evidence="25" id="KW-0812">Transmembrane</keyword>
<accession>A0A8J6TQK0</accession>
<dbReference type="AlphaFoldDB" id="A0A8J6TQK0"/>
<dbReference type="Gene3D" id="1.10.3810.10">
    <property type="entry name" value="Biosynthetic peptidoglycan transglycosylase-like"/>
    <property type="match status" value="1"/>
</dbReference>
<evidence type="ECO:0000256" key="22">
    <source>
        <dbReference type="NCBIfam" id="TIGR02071"/>
    </source>
</evidence>
<evidence type="ECO:0000256" key="23">
    <source>
        <dbReference type="PIRNR" id="PIRNR002799"/>
    </source>
</evidence>
<evidence type="ECO:0000256" key="1">
    <source>
        <dbReference type="ARBA" id="ARBA00002624"/>
    </source>
</evidence>
<keyword evidence="12" id="KW-0378">Hydrolase</keyword>
<evidence type="ECO:0000256" key="19">
    <source>
        <dbReference type="ARBA" id="ARBA00032454"/>
    </source>
</evidence>
<name>A0A8J6TQK0_9GAMM</name>
<dbReference type="Proteomes" id="UP000654401">
    <property type="component" value="Unassembled WGS sequence"/>
</dbReference>
<dbReference type="Pfam" id="PF00905">
    <property type="entry name" value="Transpeptidase"/>
    <property type="match status" value="1"/>
</dbReference>
<dbReference type="InterPro" id="IPR023346">
    <property type="entry name" value="Lysozyme-like_dom_sf"/>
</dbReference>
<evidence type="ECO:0000256" key="3">
    <source>
        <dbReference type="ARBA" id="ARBA00004752"/>
    </source>
</evidence>
<feature type="transmembrane region" description="Helical" evidence="25">
    <location>
        <begin position="6"/>
        <end position="27"/>
    </location>
</feature>
<keyword evidence="25" id="KW-1133">Transmembrane helix</keyword>
<keyword evidence="11 23" id="KW-0808">Transferase</keyword>
<dbReference type="GO" id="GO:0030288">
    <property type="term" value="C:outer membrane-bounded periplasmic space"/>
    <property type="evidence" value="ECO:0007669"/>
    <property type="project" value="TreeGrafter"/>
</dbReference>
<keyword evidence="15 25" id="KW-0472">Membrane</keyword>
<dbReference type="EMBL" id="JACNFK010000034">
    <property type="protein sequence ID" value="MBC8520111.1"/>
    <property type="molecule type" value="Genomic_DNA"/>
</dbReference>
<evidence type="ECO:0000256" key="20">
    <source>
        <dbReference type="ARBA" id="ARBA00034000"/>
    </source>
</evidence>
<dbReference type="PANTHER" id="PTHR32282">
    <property type="entry name" value="BINDING PROTEIN TRANSPEPTIDASE, PUTATIVE-RELATED"/>
    <property type="match status" value="1"/>
</dbReference>
<dbReference type="PANTHER" id="PTHR32282:SF11">
    <property type="entry name" value="PENICILLIN-BINDING PROTEIN 1B"/>
    <property type="match status" value="1"/>
</dbReference>
<dbReference type="InterPro" id="IPR001264">
    <property type="entry name" value="Glyco_trans_51"/>
</dbReference>
<comment type="function">
    <text evidence="1 23">Cell wall formation. Synthesis of cross-linked peptidoglycan from the lipid intermediates. The enzyme has a penicillin-insensitive transglycosylase N-terminal domain (formation of linear glycan strands) and a penicillin-sensitive transpeptidase C-terminal domain (cross-linking of the peptide subunits).</text>
</comment>
<keyword evidence="18 23" id="KW-0961">Cell wall biogenesis/degradation</keyword>
<evidence type="ECO:0000256" key="4">
    <source>
        <dbReference type="ARBA" id="ARBA00007090"/>
    </source>
</evidence>
<evidence type="ECO:0000256" key="9">
    <source>
        <dbReference type="ARBA" id="ARBA00022670"/>
    </source>
</evidence>
<dbReference type="Pfam" id="PF00912">
    <property type="entry name" value="Transgly"/>
    <property type="match status" value="1"/>
</dbReference>
<evidence type="ECO:0000256" key="13">
    <source>
        <dbReference type="ARBA" id="ARBA00022960"/>
    </source>
</evidence>
<dbReference type="InterPro" id="IPR050396">
    <property type="entry name" value="Glycosyltr_51/Transpeptidase"/>
</dbReference>
<dbReference type="GO" id="GO:0046677">
    <property type="term" value="P:response to antibiotic"/>
    <property type="evidence" value="ECO:0007669"/>
    <property type="project" value="UniProtKB-UniRule"/>
</dbReference>
<evidence type="ECO:0000256" key="18">
    <source>
        <dbReference type="ARBA" id="ARBA00023316"/>
    </source>
</evidence>
<comment type="similarity">
    <text evidence="4 23">In the C-terminal section; belongs to the transpeptidase family.</text>
</comment>
<evidence type="ECO:0000256" key="25">
    <source>
        <dbReference type="SAM" id="Phobius"/>
    </source>
</evidence>
<dbReference type="GO" id="GO:0008360">
    <property type="term" value="P:regulation of cell shape"/>
    <property type="evidence" value="ECO:0007669"/>
    <property type="project" value="UniProtKB-UniRule"/>
</dbReference>
<comment type="pathway">
    <text evidence="3 23">Cell wall biogenesis; peptidoglycan biosynthesis.</text>
</comment>
<keyword evidence="7" id="KW-1003">Cell membrane</keyword>
<dbReference type="GO" id="GO:0008955">
    <property type="term" value="F:peptidoglycan glycosyltransferase activity"/>
    <property type="evidence" value="ECO:0007669"/>
    <property type="project" value="UniProtKB-UniRule"/>
</dbReference>
<dbReference type="Pfam" id="PF14814">
    <property type="entry name" value="UB2H"/>
    <property type="match status" value="1"/>
</dbReference>
<evidence type="ECO:0000256" key="5">
    <source>
        <dbReference type="ARBA" id="ARBA00007739"/>
    </source>
</evidence>
<evidence type="ECO:0000256" key="10">
    <source>
        <dbReference type="ARBA" id="ARBA00022676"/>
    </source>
</evidence>
<evidence type="ECO:0000259" key="26">
    <source>
        <dbReference type="Pfam" id="PF00905"/>
    </source>
</evidence>
<evidence type="ECO:0000256" key="21">
    <source>
        <dbReference type="ARBA" id="ARBA00049902"/>
    </source>
</evidence>
<dbReference type="PIRSF" id="PIRSF002799">
    <property type="entry name" value="PBP_1b"/>
    <property type="match status" value="1"/>
</dbReference>
<evidence type="ECO:0000256" key="14">
    <source>
        <dbReference type="ARBA" id="ARBA00022984"/>
    </source>
</evidence>
<dbReference type="GO" id="GO:0009274">
    <property type="term" value="C:peptidoglycan-based cell wall"/>
    <property type="evidence" value="ECO:0007669"/>
    <property type="project" value="UniProtKB-UniRule"/>
</dbReference>
<evidence type="ECO:0000313" key="30">
    <source>
        <dbReference type="Proteomes" id="UP000654401"/>
    </source>
</evidence>
<feature type="active site" description="Acyl-ester intermediate; for transpeptidase activity" evidence="24">
    <location>
        <position position="450"/>
    </location>
</feature>